<sequence length="1055" mass="119457">MNYRKVNNLTGWVVCAIATAVYLMTMERVTSFWDCGEFLSCAYKLEVGHSPGAPFFMLLQRIFALFSGPAAWTGAPSTNAAFFINSLSVFASSFSILFLFWTITHFGKKLVAGSNTEPDNAQTVAIMGAGLVGALACTFSDTFWFSAVEGEVYATSSLFTAFTFWAMLKWEEIADNKYADRWLVLLSFLVGLSVCVHLLNLLTIPALAMIYYFKRYKPTTMGTIIAFLVGCVILGFIQFGVIQYIPRIASVFDRVFTNDLGMPFDTGAIVFLLLLSALLVFLLLFAKKKGYYLMHTGMLCIIFIIIGYSCYFTAIIRSRADVPIDMTNPDNPMSFLDYVNREQFGQQPLFFGPYFTSVWTDVDATKKTYAPMKKDGKDVYEVVGSKTDPVFGIDPRTGESQSHFFPRIWDYNSPSHISFYRSYLGLDENETPTARDNFSFFFRYQMNWMWWRFFMWNFAGRQNDVEGQGAPDHGNWISGISFIDGMRGLGNTDNMGDLSRNQAHNKLYFLPFILGILGFIYQFDRNKRDGIAVLTLFFFTGAAIGIFLNMTPLQPRERDYAFAGCTYTFTIWIGLGALMIYDMLRKRIGNGAGAAYGAVAVSLLAAPVLMAAEEWDDHDRSRKTLANATAYNTLSCCAPNAILFTYGDNQTYPLWYIQEIEGFRRDVRIINTSLLGIDWYIDQLNNRANDGMPVPMIWKKQDYIGDKHNYVQFYEPPTVKIPKDRYFNLEDICNFMNSTDPDKTARRGDEIVNYMPVKNFMTPTPSKEELVARGLIGAEDTVRVVTDMRFSFPKNAATKSDLAVLNIIAGVARDGWKRPIYFDAGLRQSDYVGTGEYMRMEGMVYRLMPFKVMDSVRVNPSVLGTINTAKSYDMFMNKFVWGGAEREDVYFDEPNRHELISYRMNAAFLANQLIAEGQRDKAVQILDKVNKNITEHSYPYGYDYSGYLLAAAYYHAGEKEKGARIANKIMSSTEKNLQWIASLNNDSRFAMADGAAQHYSIMQGLGQAAYEGRDSVTMKAIVDKMQGLFERNPKLREILEARQNASRQSAPAGDE</sequence>
<feature type="transmembrane region" description="Helical" evidence="1">
    <location>
        <begin position="152"/>
        <end position="170"/>
    </location>
</feature>
<feature type="transmembrane region" description="Helical" evidence="1">
    <location>
        <begin position="182"/>
        <end position="212"/>
    </location>
</feature>
<feature type="transmembrane region" description="Helical" evidence="1">
    <location>
        <begin position="266"/>
        <end position="286"/>
    </location>
</feature>
<name>A0ABP8NQU7_9BACT</name>
<protein>
    <submittedName>
        <fullName evidence="2">DUF2723 domain-containing protein</fullName>
    </submittedName>
</protein>
<comment type="caution">
    <text evidence="2">The sequence shown here is derived from an EMBL/GenBank/DDBJ whole genome shotgun (WGS) entry which is preliminary data.</text>
</comment>
<feature type="transmembrane region" description="Helical" evidence="1">
    <location>
        <begin position="560"/>
        <end position="581"/>
    </location>
</feature>
<reference evidence="3" key="1">
    <citation type="journal article" date="2019" name="Int. J. Syst. Evol. Microbiol.">
        <title>The Global Catalogue of Microorganisms (GCM) 10K type strain sequencing project: providing services to taxonomists for standard genome sequencing and annotation.</title>
        <authorList>
            <consortium name="The Broad Institute Genomics Platform"/>
            <consortium name="The Broad Institute Genome Sequencing Center for Infectious Disease"/>
            <person name="Wu L."/>
            <person name="Ma J."/>
        </authorList>
    </citation>
    <scope>NUCLEOTIDE SEQUENCE [LARGE SCALE GENOMIC DNA]</scope>
    <source>
        <strain evidence="3">JCM 32105</strain>
    </source>
</reference>
<keyword evidence="1" id="KW-0812">Transmembrane</keyword>
<feature type="transmembrane region" description="Helical" evidence="1">
    <location>
        <begin position="82"/>
        <end position="103"/>
    </location>
</feature>
<dbReference type="RefSeq" id="WP_345084998.1">
    <property type="nucleotide sequence ID" value="NZ_BAABFA010000024.1"/>
</dbReference>
<feature type="transmembrane region" description="Helical" evidence="1">
    <location>
        <begin position="224"/>
        <end position="246"/>
    </location>
</feature>
<feature type="transmembrane region" description="Helical" evidence="1">
    <location>
        <begin position="53"/>
        <end position="75"/>
    </location>
</feature>
<gene>
    <name evidence="2" type="ORF">GCM10023093_29840</name>
</gene>
<dbReference type="PANTHER" id="PTHR16214">
    <property type="entry name" value="TRANSMEMBRANE PROTEIN 260"/>
    <property type="match status" value="1"/>
</dbReference>
<dbReference type="InterPro" id="IPR052724">
    <property type="entry name" value="GT117_domain-containing"/>
</dbReference>
<dbReference type="InterPro" id="IPR021280">
    <property type="entry name" value="TMEM260-like"/>
</dbReference>
<dbReference type="Proteomes" id="UP001500067">
    <property type="component" value="Unassembled WGS sequence"/>
</dbReference>
<dbReference type="Pfam" id="PF11028">
    <property type="entry name" value="TMEM260-like"/>
    <property type="match status" value="1"/>
</dbReference>
<feature type="transmembrane region" description="Helical" evidence="1">
    <location>
        <begin position="530"/>
        <end position="548"/>
    </location>
</feature>
<feature type="transmembrane region" description="Helical" evidence="1">
    <location>
        <begin position="593"/>
        <end position="612"/>
    </location>
</feature>
<dbReference type="PANTHER" id="PTHR16214:SF3">
    <property type="entry name" value="TRANSMEMBRANE PROTEIN 260"/>
    <property type="match status" value="1"/>
</dbReference>
<feature type="transmembrane region" description="Helical" evidence="1">
    <location>
        <begin position="12"/>
        <end position="33"/>
    </location>
</feature>
<feature type="transmembrane region" description="Helical" evidence="1">
    <location>
        <begin position="507"/>
        <end position="523"/>
    </location>
</feature>
<evidence type="ECO:0000313" key="3">
    <source>
        <dbReference type="Proteomes" id="UP001500067"/>
    </source>
</evidence>
<organism evidence="2 3">
    <name type="scientific">Nemorincola caseinilytica</name>
    <dbReference type="NCBI Taxonomy" id="2054315"/>
    <lineage>
        <taxon>Bacteria</taxon>
        <taxon>Pseudomonadati</taxon>
        <taxon>Bacteroidota</taxon>
        <taxon>Chitinophagia</taxon>
        <taxon>Chitinophagales</taxon>
        <taxon>Chitinophagaceae</taxon>
        <taxon>Nemorincola</taxon>
    </lineage>
</organism>
<feature type="transmembrane region" description="Helical" evidence="1">
    <location>
        <begin position="298"/>
        <end position="316"/>
    </location>
</feature>
<accession>A0ABP8NQU7</accession>
<keyword evidence="1" id="KW-0472">Membrane</keyword>
<evidence type="ECO:0000256" key="1">
    <source>
        <dbReference type="SAM" id="Phobius"/>
    </source>
</evidence>
<keyword evidence="1" id="KW-1133">Transmembrane helix</keyword>
<proteinExistence type="predicted"/>
<evidence type="ECO:0000313" key="2">
    <source>
        <dbReference type="EMBL" id="GAA4469783.1"/>
    </source>
</evidence>
<dbReference type="EMBL" id="BAABFA010000024">
    <property type="protein sequence ID" value="GAA4469783.1"/>
    <property type="molecule type" value="Genomic_DNA"/>
</dbReference>
<feature type="transmembrane region" description="Helical" evidence="1">
    <location>
        <begin position="123"/>
        <end position="145"/>
    </location>
</feature>
<keyword evidence="3" id="KW-1185">Reference proteome</keyword>